<feature type="region of interest" description="Disordered" evidence="1">
    <location>
        <begin position="42"/>
        <end position="78"/>
    </location>
</feature>
<dbReference type="RefSeq" id="WP_269660075.1">
    <property type="nucleotide sequence ID" value="NZ_CP114413.1"/>
</dbReference>
<dbReference type="InterPro" id="IPR002372">
    <property type="entry name" value="PQQ_rpt_dom"/>
</dbReference>
<dbReference type="Gene3D" id="2.40.10.480">
    <property type="match status" value="3"/>
</dbReference>
<keyword evidence="4" id="KW-1185">Reference proteome</keyword>
<sequence length="411" mass="44358">MSTKNHSASDERPDRRRVLRLAGGSLALAALGVGAVGCREEDAVVGDDSETPDGRTPSKGAAPKDGQAPEPLWTKSTSAQTYGDNDELVATDGVVIATGDPLAGLDAATGKERWSQEDGATPGAPLLLGNGTLYLASGMYDGTVRGYDPATGKETWRSHLGKEYRQPKPVAVDEKQVYVIAEVLEDDYSSHTNVIAALNSSTGKVAWKEQRDLGTRENGVHAVVQGRYLVYTDFKKNLTVRDTATGQQVWTQKTDLTNWGFFAVHEGLVIIPQREKLQAFDLSDGTEKWSLKTEKYTSFKAPAVLEDVLYVADSATTLWAVDPQTGKEIWTSTSLADADVQEPHQFAKAGGTLYAATDLDKQGGVHAIDAKTGDLLWTFNDKSGDYHSWLVATDGKHVFALHGEKLHALPA</sequence>
<feature type="domain" description="Pyrrolo-quinoline quinone repeat" evidence="2">
    <location>
        <begin position="72"/>
        <end position="178"/>
    </location>
</feature>
<name>A0ABY7KD43_9ACTN</name>
<accession>A0ABY7KD43</accession>
<protein>
    <submittedName>
        <fullName evidence="3">PQQ-binding-like beta-propeller repeat protein</fullName>
    </submittedName>
</protein>
<dbReference type="PANTHER" id="PTHR34512:SF30">
    <property type="entry name" value="OUTER MEMBRANE PROTEIN ASSEMBLY FACTOR BAMB"/>
    <property type="match status" value="1"/>
</dbReference>
<dbReference type="PROSITE" id="PS51318">
    <property type="entry name" value="TAT"/>
    <property type="match status" value="1"/>
</dbReference>
<organism evidence="3 4">
    <name type="scientific">Streptomyces cinnabarinus</name>
    <dbReference type="NCBI Taxonomy" id="67287"/>
    <lineage>
        <taxon>Bacteria</taxon>
        <taxon>Bacillati</taxon>
        <taxon>Actinomycetota</taxon>
        <taxon>Actinomycetes</taxon>
        <taxon>Kitasatosporales</taxon>
        <taxon>Streptomycetaceae</taxon>
        <taxon>Streptomyces</taxon>
    </lineage>
</organism>
<dbReference type="PANTHER" id="PTHR34512">
    <property type="entry name" value="CELL SURFACE PROTEIN"/>
    <property type="match status" value="1"/>
</dbReference>
<dbReference type="InterPro" id="IPR015943">
    <property type="entry name" value="WD40/YVTN_repeat-like_dom_sf"/>
</dbReference>
<dbReference type="EMBL" id="CP114413">
    <property type="protein sequence ID" value="WAZ22456.1"/>
    <property type="molecule type" value="Genomic_DNA"/>
</dbReference>
<evidence type="ECO:0000313" key="4">
    <source>
        <dbReference type="Proteomes" id="UP001164439"/>
    </source>
</evidence>
<dbReference type="Proteomes" id="UP001164439">
    <property type="component" value="Chromosome"/>
</dbReference>
<feature type="domain" description="Pyrrolo-quinoline quinone repeat" evidence="2">
    <location>
        <begin position="193"/>
        <end position="338"/>
    </location>
</feature>
<dbReference type="InterPro" id="IPR011047">
    <property type="entry name" value="Quinoprotein_ADH-like_sf"/>
</dbReference>
<reference evidence="3" key="1">
    <citation type="submission" date="2022-12" db="EMBL/GenBank/DDBJ databases">
        <authorList>
            <person name="Ruckert C."/>
            <person name="Busche T."/>
            <person name="Kalinowski J."/>
            <person name="Wittmann C."/>
        </authorList>
    </citation>
    <scope>NUCLEOTIDE SEQUENCE</scope>
    <source>
        <strain evidence="3">DSM 40467</strain>
    </source>
</reference>
<dbReference type="InterPro" id="IPR006311">
    <property type="entry name" value="TAT_signal"/>
</dbReference>
<proteinExistence type="predicted"/>
<gene>
    <name evidence="3" type="ORF">STRCI_003710</name>
</gene>
<dbReference type="Gene3D" id="2.130.10.10">
    <property type="entry name" value="YVTN repeat-like/Quinoprotein amine dehydrogenase"/>
    <property type="match status" value="1"/>
</dbReference>
<evidence type="ECO:0000313" key="3">
    <source>
        <dbReference type="EMBL" id="WAZ22456.1"/>
    </source>
</evidence>
<dbReference type="Pfam" id="PF13360">
    <property type="entry name" value="PQQ_2"/>
    <property type="match status" value="2"/>
</dbReference>
<evidence type="ECO:0000259" key="2">
    <source>
        <dbReference type="Pfam" id="PF13360"/>
    </source>
</evidence>
<dbReference type="SMART" id="SM00564">
    <property type="entry name" value="PQQ"/>
    <property type="match status" value="6"/>
</dbReference>
<evidence type="ECO:0000256" key="1">
    <source>
        <dbReference type="SAM" id="MobiDB-lite"/>
    </source>
</evidence>
<dbReference type="InterPro" id="IPR018391">
    <property type="entry name" value="PQQ_b-propeller_rpt"/>
</dbReference>
<dbReference type="SUPFAM" id="SSF50998">
    <property type="entry name" value="Quinoprotein alcohol dehydrogenase-like"/>
    <property type="match status" value="1"/>
</dbReference>